<accession>A0A0G0E459</accession>
<proteinExistence type="predicted"/>
<dbReference type="STRING" id="1618480.US11_C0005G0034"/>
<reference evidence="1 2" key="1">
    <citation type="journal article" date="2015" name="Nature">
        <title>rRNA introns, odd ribosomes, and small enigmatic genomes across a large radiation of phyla.</title>
        <authorList>
            <person name="Brown C.T."/>
            <person name="Hug L.A."/>
            <person name="Thomas B.C."/>
            <person name="Sharon I."/>
            <person name="Castelle C.J."/>
            <person name="Singh A."/>
            <person name="Wilkins M.J."/>
            <person name="Williams K.H."/>
            <person name="Banfield J.F."/>
        </authorList>
    </citation>
    <scope>NUCLEOTIDE SEQUENCE [LARGE SCALE GENOMIC DNA]</scope>
</reference>
<comment type="caution">
    <text evidence="1">The sequence shown here is derived from an EMBL/GenBank/DDBJ whole genome shotgun (WGS) entry which is preliminary data.</text>
</comment>
<evidence type="ECO:0000313" key="2">
    <source>
        <dbReference type="Proteomes" id="UP000034344"/>
    </source>
</evidence>
<name>A0A0G0E459_9BACT</name>
<evidence type="ECO:0000313" key="1">
    <source>
        <dbReference type="EMBL" id="KKQ01678.1"/>
    </source>
</evidence>
<gene>
    <name evidence="1" type="ORF">US11_C0005G0034</name>
</gene>
<dbReference type="AlphaFoldDB" id="A0A0G0E459"/>
<sequence>MCGYNRLTINYDYRSMIYQTYEVKQDREEIVLLKEIAYFLKKKAAILKKTIRWFRFAKKTKNGFVFLRNKDKQWKLLEEIVEIIAKKHKKYTTGQIVDKACDLVNTTVADYIHLSGLSIQKNISQKERSYLKKLIIEICDMPAFVPSKPWIMFGKRLLKNKWKAKDLVTKKITVIVKKTIKGFSIFKISS</sequence>
<organism evidence="1 2">
    <name type="scientific">Candidatus Roizmanbacteria bacterium GW2011_GWA2_36_23</name>
    <dbReference type="NCBI Taxonomy" id="1618480"/>
    <lineage>
        <taxon>Bacteria</taxon>
        <taxon>Candidatus Roizmaniibacteriota</taxon>
    </lineage>
</organism>
<dbReference type="Proteomes" id="UP000034344">
    <property type="component" value="Unassembled WGS sequence"/>
</dbReference>
<protein>
    <submittedName>
        <fullName evidence="1">Uncharacterized protein</fullName>
    </submittedName>
</protein>
<dbReference type="EMBL" id="LBRS01000005">
    <property type="protein sequence ID" value="KKQ01678.1"/>
    <property type="molecule type" value="Genomic_DNA"/>
</dbReference>